<dbReference type="Pfam" id="PF00082">
    <property type="entry name" value="Peptidase_S8"/>
    <property type="match status" value="1"/>
</dbReference>
<gene>
    <name evidence="6" type="ORF">UG56_023620</name>
</gene>
<sequence>MTETDWITALAQIAELVRLYRDGDPRGRRIDVLSLSISYYHETPADELFDGTLYDILADLSANGTVVVCGAGNDATSRPAFPAAFAPWTDGQGPVPVRQGELPIVSVGALNPNGTDAIFSNAGPWVRAHEVGAGVVSTFPVAFNGGYQPAQLTEFMGRRRSSLDPDDFSSGFGLWSGTSFAAPLMAGRIAQHIFGNGAPGSTEDDVKRAWAALEELTSLRR</sequence>
<evidence type="ECO:0000256" key="3">
    <source>
        <dbReference type="ARBA" id="ARBA00022801"/>
    </source>
</evidence>
<comment type="similarity">
    <text evidence="1">Belongs to the peptidase S8 family.</text>
</comment>
<keyword evidence="3" id="KW-0378">Hydrolase</keyword>
<dbReference type="InterPro" id="IPR000209">
    <property type="entry name" value="Peptidase_S8/S53_dom"/>
</dbReference>
<keyword evidence="2" id="KW-0645">Protease</keyword>
<evidence type="ECO:0000256" key="1">
    <source>
        <dbReference type="ARBA" id="ARBA00011073"/>
    </source>
</evidence>
<evidence type="ECO:0000256" key="2">
    <source>
        <dbReference type="ARBA" id="ARBA00022670"/>
    </source>
</evidence>
<dbReference type="GO" id="GO:0006508">
    <property type="term" value="P:proteolysis"/>
    <property type="evidence" value="ECO:0007669"/>
    <property type="project" value="UniProtKB-KW"/>
</dbReference>
<dbReference type="GO" id="GO:0004252">
    <property type="term" value="F:serine-type endopeptidase activity"/>
    <property type="evidence" value="ECO:0007669"/>
    <property type="project" value="InterPro"/>
</dbReference>
<evidence type="ECO:0000256" key="4">
    <source>
        <dbReference type="ARBA" id="ARBA00022825"/>
    </source>
</evidence>
<evidence type="ECO:0000313" key="7">
    <source>
        <dbReference type="Proteomes" id="UP000033772"/>
    </source>
</evidence>
<accession>A0A1J4MY52</accession>
<protein>
    <recommendedName>
        <fullName evidence="5">Peptidase S8/S53 domain-containing protein</fullName>
    </recommendedName>
</protein>
<dbReference type="InterPro" id="IPR023828">
    <property type="entry name" value="Peptidase_S8_Ser-AS"/>
</dbReference>
<dbReference type="PANTHER" id="PTHR43806">
    <property type="entry name" value="PEPTIDASE S8"/>
    <property type="match status" value="1"/>
</dbReference>
<dbReference type="Proteomes" id="UP000033772">
    <property type="component" value="Unassembled WGS sequence"/>
</dbReference>
<dbReference type="InterPro" id="IPR050131">
    <property type="entry name" value="Peptidase_S8_subtilisin-like"/>
</dbReference>
<dbReference type="STRING" id="1844.UG56_023620"/>
<dbReference type="AlphaFoldDB" id="A0A1J4MY52"/>
<name>A0A1J4MY52_9ACTN</name>
<organism evidence="6 7">
    <name type="scientific">Nocardioides luteus</name>
    <dbReference type="NCBI Taxonomy" id="1844"/>
    <lineage>
        <taxon>Bacteria</taxon>
        <taxon>Bacillati</taxon>
        <taxon>Actinomycetota</taxon>
        <taxon>Actinomycetes</taxon>
        <taxon>Propionibacteriales</taxon>
        <taxon>Nocardioidaceae</taxon>
        <taxon>Nocardioides</taxon>
    </lineage>
</organism>
<keyword evidence="7" id="KW-1185">Reference proteome</keyword>
<evidence type="ECO:0000313" key="6">
    <source>
        <dbReference type="EMBL" id="OIJ24284.1"/>
    </source>
</evidence>
<proteinExistence type="inferred from homology"/>
<dbReference type="PANTHER" id="PTHR43806:SF11">
    <property type="entry name" value="CEREVISIN-RELATED"/>
    <property type="match status" value="1"/>
</dbReference>
<reference evidence="6" key="1">
    <citation type="submission" date="2016-10" db="EMBL/GenBank/DDBJ databases">
        <title>Draft Genome Sequence of Nocardioides luteus Strain BAFB, an Alkane-Degrading Bacterium Isolated from JP-7 Polluted Soil.</title>
        <authorList>
            <person name="Brown L."/>
            <person name="Ruiz O.N."/>
            <person name="Gunasekera T."/>
        </authorList>
    </citation>
    <scope>NUCLEOTIDE SEQUENCE [LARGE SCALE GENOMIC DNA]</scope>
    <source>
        <strain evidence="6">BAFB</strain>
    </source>
</reference>
<comment type="caution">
    <text evidence="6">The sequence shown here is derived from an EMBL/GenBank/DDBJ whole genome shotgun (WGS) entry which is preliminary data.</text>
</comment>
<dbReference type="InterPro" id="IPR036852">
    <property type="entry name" value="Peptidase_S8/S53_dom_sf"/>
</dbReference>
<dbReference type="Gene3D" id="3.40.50.200">
    <property type="entry name" value="Peptidase S8/S53 domain"/>
    <property type="match status" value="1"/>
</dbReference>
<dbReference type="PROSITE" id="PS00138">
    <property type="entry name" value="SUBTILASE_SER"/>
    <property type="match status" value="1"/>
</dbReference>
<dbReference type="EMBL" id="JZDQ02000042">
    <property type="protein sequence ID" value="OIJ24284.1"/>
    <property type="molecule type" value="Genomic_DNA"/>
</dbReference>
<feature type="domain" description="Peptidase S8/S53" evidence="5">
    <location>
        <begin position="27"/>
        <end position="194"/>
    </location>
</feature>
<keyword evidence="4" id="KW-0720">Serine protease</keyword>
<dbReference type="SUPFAM" id="SSF52743">
    <property type="entry name" value="Subtilisin-like"/>
    <property type="match status" value="1"/>
</dbReference>
<evidence type="ECO:0000259" key="5">
    <source>
        <dbReference type="Pfam" id="PF00082"/>
    </source>
</evidence>